<protein>
    <submittedName>
        <fullName evidence="1">Uncharacterized protein</fullName>
    </submittedName>
</protein>
<proteinExistence type="predicted"/>
<gene>
    <name evidence="1" type="ORF">FSB_LOCUS59222</name>
</gene>
<dbReference type="EMBL" id="OIVN01006356">
    <property type="protein sequence ID" value="SPD31340.1"/>
    <property type="molecule type" value="Genomic_DNA"/>
</dbReference>
<name>A0A2N9J4A8_FAGSY</name>
<organism evidence="1">
    <name type="scientific">Fagus sylvatica</name>
    <name type="common">Beechnut</name>
    <dbReference type="NCBI Taxonomy" id="28930"/>
    <lineage>
        <taxon>Eukaryota</taxon>
        <taxon>Viridiplantae</taxon>
        <taxon>Streptophyta</taxon>
        <taxon>Embryophyta</taxon>
        <taxon>Tracheophyta</taxon>
        <taxon>Spermatophyta</taxon>
        <taxon>Magnoliopsida</taxon>
        <taxon>eudicotyledons</taxon>
        <taxon>Gunneridae</taxon>
        <taxon>Pentapetalae</taxon>
        <taxon>rosids</taxon>
        <taxon>fabids</taxon>
        <taxon>Fagales</taxon>
        <taxon>Fagaceae</taxon>
        <taxon>Fagus</taxon>
    </lineage>
</organism>
<sequence length="208" mass="22844">MAMAALGRTGEIGGNGFRTMRSRQLHTIGATTAILRLEESETIGVRDEEGVAEYIANPAHVGYTKVLLPNVEKYIVIDYKLTTGVVHPKDLDPPIGGLIYSSQWDASMPYAMQPEPITERQSYQLVSEQVQIMVQETRSGVPPGVLSDNLQSIQQQLDDHTIVIGSIAARMERMESSFAALQALLEERLPPRAAIQTNGDNQIANREA</sequence>
<dbReference type="SUPFAM" id="SSF54909">
    <property type="entry name" value="Dimeric alpha+beta barrel"/>
    <property type="match status" value="1"/>
</dbReference>
<evidence type="ECO:0000313" key="1">
    <source>
        <dbReference type="EMBL" id="SPD31340.1"/>
    </source>
</evidence>
<dbReference type="AlphaFoldDB" id="A0A2N9J4A8"/>
<accession>A0A2N9J4A8</accession>
<reference evidence="1" key="1">
    <citation type="submission" date="2018-02" db="EMBL/GenBank/DDBJ databases">
        <authorList>
            <person name="Cohen D.B."/>
            <person name="Kent A.D."/>
        </authorList>
    </citation>
    <scope>NUCLEOTIDE SEQUENCE</scope>
</reference>
<dbReference type="InterPro" id="IPR011008">
    <property type="entry name" value="Dimeric_a/b-barrel"/>
</dbReference>